<dbReference type="GO" id="GO:0002758">
    <property type="term" value="P:innate immune response-activating signaling pathway"/>
    <property type="evidence" value="ECO:0007669"/>
    <property type="project" value="UniProtKB-ARBA"/>
</dbReference>
<evidence type="ECO:0000256" key="5">
    <source>
        <dbReference type="ARBA" id="ARBA00022821"/>
    </source>
</evidence>
<dbReference type="Proteomes" id="UP000504607">
    <property type="component" value="Chromosome 5"/>
</dbReference>
<feature type="domain" description="Disease resistance protein winged helix" evidence="9">
    <location>
        <begin position="436"/>
        <end position="500"/>
    </location>
</feature>
<dbReference type="SUPFAM" id="SSF52058">
    <property type="entry name" value="L domain-like"/>
    <property type="match status" value="1"/>
</dbReference>
<dbReference type="PANTHER" id="PTHR36766:SF40">
    <property type="entry name" value="DISEASE RESISTANCE PROTEIN RGA3"/>
    <property type="match status" value="1"/>
</dbReference>
<dbReference type="AlphaFoldDB" id="A0A6I9R9J0"/>
<dbReference type="InterPro" id="IPR027417">
    <property type="entry name" value="P-loop_NTPase"/>
</dbReference>
<evidence type="ECO:0000256" key="4">
    <source>
        <dbReference type="ARBA" id="ARBA00022741"/>
    </source>
</evidence>
<evidence type="ECO:0000256" key="1">
    <source>
        <dbReference type="ARBA" id="ARBA00008894"/>
    </source>
</evidence>
<feature type="domain" description="Disease resistance N-terminal" evidence="8">
    <location>
        <begin position="10"/>
        <end position="101"/>
    </location>
</feature>
<sequence length="1115" mass="126553">MAGGAVLSAFMQVLFERLSTIALHEFRSGRGINNELENLSSTLSTIQVLLEDAEEKQLKDKRVRDWLAKLKDVAYDLDDLLDGHAAEALRSNLEGNQSQSRWKRQVCDFLSCTLWQKGLFHCTIAHRIRRVQEKLARMAKERDVLGLQALGGMSKLEITERTETSSLVDGLNVFGREEDRDNIVNILLSISESSPQNVSVLPIVGMGGLGKTTVAQLAYNDERVKKHFQLRMWVCVSENFDERKLTKETLDSAINGHSSMTTNMNILQQNLFEHLKGKRFLLVLDDVWNEDHNKWHSFRASLSSGGKGSKIVVTTQNENVGRIMGGFPSYRLQRLSDNNCWSLFKNCAFVDGNSSGYPRLEEIGKKIVEKLKGLPLAAKAVGSLLYSKVDEEEWKDILRSEIWELTPDTNSILPALRLSYKHLPPHLKQCFAFCAVFHKDYMFERDKLVQIWMALGFIQPQGSKRLEDIANTYFDDLLSRSFFQPYKGNYVMHDAIHDLAQYITMDDCHRLEDYKRLNNCNKIRHLSFSCDNSILTSFEAFYSFKRLRTLLLLRGYKSNITSVPDDLFMKLRWLRVLDLYRRGIKELPHSIGNLKQLRYLGLSSTKIKTLPSSVSKLYNLQTLKLKNCNSLQELPECIINLINLRHLEANTRLIANIAGIGRLTCLQELEEFVVQKDGGHKITELKDMMQLRGRLCIAGLENIARREEANEAKLNTKEYLSLLEFVWEDNRDISLHEECLDEVVLEGLSPHHELKEMKITGYAGANFPSWLASPLSSLQTIHLSNCIRCIHLPPLGQLPFLKKLEIRGADELILISQEFSGNGATKGFPSLTELVLDDMPNLEEWLFADGDQLFPCLTELDVIDCPKLKALPRLPSTLTRLRISEAGLSLLPELWDSNQPSSLSSLHIDKCPNLTSLQKGLLSHPLRALKDLKINNCEGLLSLPSECFQHSTSLESLHIHKCPRLVPLTALEEGLLPSLLEDVRIGSCYQLINPLLNELRNLAFLTHLEIANCPDLYYFPLEGLPNTLKFLAILDCANLQYLPPDLWKLSSLVTLIIGNCPRIPHLPSEGLPKGLHELYIKACPSLKERCELGREDSAKVAHIVKVEIDEDIMSE</sequence>
<evidence type="ECO:0000256" key="2">
    <source>
        <dbReference type="ARBA" id="ARBA00022614"/>
    </source>
</evidence>
<dbReference type="SUPFAM" id="SSF52047">
    <property type="entry name" value="RNI-like"/>
    <property type="match status" value="1"/>
</dbReference>
<dbReference type="PRINTS" id="PR00364">
    <property type="entry name" value="DISEASERSIST"/>
</dbReference>
<comment type="similarity">
    <text evidence="1">Belongs to the disease resistance NB-LRR family.</text>
</comment>
<dbReference type="GO" id="GO:0042742">
    <property type="term" value="P:defense response to bacterium"/>
    <property type="evidence" value="ECO:0007669"/>
    <property type="project" value="UniProtKB-ARBA"/>
</dbReference>
<protein>
    <submittedName>
        <fullName evidence="12">Disease resistance protein RGA3</fullName>
    </submittedName>
</protein>
<dbReference type="Pfam" id="PF13855">
    <property type="entry name" value="LRR_8"/>
    <property type="match status" value="1"/>
</dbReference>
<dbReference type="Pfam" id="PF23559">
    <property type="entry name" value="WHD_DRP"/>
    <property type="match status" value="1"/>
</dbReference>
<keyword evidence="4" id="KW-0547">Nucleotide-binding</keyword>
<organism evidence="11 12">
    <name type="scientific">Elaeis guineensis var. tenera</name>
    <name type="common">Oil palm</name>
    <dbReference type="NCBI Taxonomy" id="51953"/>
    <lineage>
        <taxon>Eukaryota</taxon>
        <taxon>Viridiplantae</taxon>
        <taxon>Streptophyta</taxon>
        <taxon>Embryophyta</taxon>
        <taxon>Tracheophyta</taxon>
        <taxon>Spermatophyta</taxon>
        <taxon>Magnoliopsida</taxon>
        <taxon>Liliopsida</taxon>
        <taxon>Arecaceae</taxon>
        <taxon>Arecoideae</taxon>
        <taxon>Cocoseae</taxon>
        <taxon>Elaeidinae</taxon>
        <taxon>Elaeis</taxon>
    </lineage>
</organism>
<dbReference type="Gene3D" id="3.80.10.10">
    <property type="entry name" value="Ribonuclease Inhibitor"/>
    <property type="match status" value="3"/>
</dbReference>
<keyword evidence="3" id="KW-0677">Repeat</keyword>
<gene>
    <name evidence="12" type="primary">LOC105045529</name>
</gene>
<dbReference type="Pfam" id="PF25019">
    <property type="entry name" value="LRR_R13L1-DRL21"/>
    <property type="match status" value="1"/>
</dbReference>
<name>A0A6I9R9J0_ELAGV</name>
<dbReference type="FunCoup" id="A0A6I9R9J0">
    <property type="interactions" value="661"/>
</dbReference>
<keyword evidence="6" id="KW-0067">ATP-binding</keyword>
<evidence type="ECO:0000313" key="11">
    <source>
        <dbReference type="Proteomes" id="UP000504607"/>
    </source>
</evidence>
<evidence type="ECO:0000259" key="9">
    <source>
        <dbReference type="Pfam" id="PF23559"/>
    </source>
</evidence>
<dbReference type="SUPFAM" id="SSF52540">
    <property type="entry name" value="P-loop containing nucleoside triphosphate hydrolases"/>
    <property type="match status" value="1"/>
</dbReference>
<dbReference type="InterPro" id="IPR038005">
    <property type="entry name" value="RX-like_CC"/>
</dbReference>
<proteinExistence type="inferred from homology"/>
<dbReference type="InterPro" id="IPR056789">
    <property type="entry name" value="LRR_R13L1-DRL21"/>
</dbReference>
<dbReference type="GO" id="GO:0043531">
    <property type="term" value="F:ADP binding"/>
    <property type="evidence" value="ECO:0007669"/>
    <property type="project" value="InterPro"/>
</dbReference>
<dbReference type="InParanoid" id="A0A6I9R9J0"/>
<dbReference type="PANTHER" id="PTHR36766">
    <property type="entry name" value="PLANT BROAD-SPECTRUM MILDEW RESISTANCE PROTEIN RPW8"/>
    <property type="match status" value="1"/>
</dbReference>
<dbReference type="Gene3D" id="1.20.5.4130">
    <property type="match status" value="1"/>
</dbReference>
<evidence type="ECO:0000313" key="12">
    <source>
        <dbReference type="RefSeq" id="XP_010922142.1"/>
    </source>
</evidence>
<dbReference type="InterPro" id="IPR041118">
    <property type="entry name" value="Rx_N"/>
</dbReference>
<dbReference type="FunFam" id="3.40.50.300:FF:001091">
    <property type="entry name" value="Probable disease resistance protein At1g61300"/>
    <property type="match status" value="1"/>
</dbReference>
<dbReference type="Gene3D" id="3.40.50.300">
    <property type="entry name" value="P-loop containing nucleotide triphosphate hydrolases"/>
    <property type="match status" value="1"/>
</dbReference>
<evidence type="ECO:0000259" key="10">
    <source>
        <dbReference type="Pfam" id="PF25019"/>
    </source>
</evidence>
<keyword evidence="2" id="KW-0433">Leucine-rich repeat</keyword>
<dbReference type="Pfam" id="PF18052">
    <property type="entry name" value="Rx_N"/>
    <property type="match status" value="1"/>
</dbReference>
<feature type="domain" description="R13L1/DRL21-like LRR repeat region" evidence="10">
    <location>
        <begin position="682"/>
        <end position="808"/>
    </location>
</feature>
<evidence type="ECO:0000259" key="8">
    <source>
        <dbReference type="Pfam" id="PF18052"/>
    </source>
</evidence>
<dbReference type="Pfam" id="PF00931">
    <property type="entry name" value="NB-ARC"/>
    <property type="match status" value="1"/>
</dbReference>
<dbReference type="GeneID" id="105045529"/>
<evidence type="ECO:0000256" key="3">
    <source>
        <dbReference type="ARBA" id="ARBA00022737"/>
    </source>
</evidence>
<dbReference type="InterPro" id="IPR001611">
    <property type="entry name" value="Leu-rich_rpt"/>
</dbReference>
<dbReference type="InterPro" id="IPR036388">
    <property type="entry name" value="WH-like_DNA-bd_sf"/>
</dbReference>
<dbReference type="InterPro" id="IPR002182">
    <property type="entry name" value="NB-ARC"/>
</dbReference>
<dbReference type="GO" id="GO:0009626">
    <property type="term" value="P:plant-type hypersensitive response"/>
    <property type="evidence" value="ECO:0007669"/>
    <property type="project" value="UniProtKB-ARBA"/>
</dbReference>
<accession>A0A6I9R9J0</accession>
<keyword evidence="11" id="KW-1185">Reference proteome</keyword>
<dbReference type="FunFam" id="1.10.10.10:FF:000322">
    <property type="entry name" value="Probable disease resistance protein At1g63360"/>
    <property type="match status" value="1"/>
</dbReference>
<keyword evidence="5" id="KW-0611">Plant defense</keyword>
<dbReference type="InterPro" id="IPR032675">
    <property type="entry name" value="LRR_dom_sf"/>
</dbReference>
<dbReference type="CDD" id="cd14798">
    <property type="entry name" value="RX-CC_like"/>
    <property type="match status" value="1"/>
</dbReference>
<dbReference type="KEGG" id="egu:105045529"/>
<reference evidence="12" key="1">
    <citation type="submission" date="2025-08" db="UniProtKB">
        <authorList>
            <consortium name="RefSeq"/>
        </authorList>
    </citation>
    <scope>IDENTIFICATION</scope>
</reference>
<evidence type="ECO:0000259" key="7">
    <source>
        <dbReference type="Pfam" id="PF00931"/>
    </source>
</evidence>
<dbReference type="OrthoDB" id="775811at2759"/>
<dbReference type="InterPro" id="IPR058922">
    <property type="entry name" value="WHD_DRP"/>
</dbReference>
<dbReference type="Gene3D" id="1.10.10.10">
    <property type="entry name" value="Winged helix-like DNA-binding domain superfamily/Winged helix DNA-binding domain"/>
    <property type="match status" value="1"/>
</dbReference>
<evidence type="ECO:0000256" key="6">
    <source>
        <dbReference type="ARBA" id="ARBA00022840"/>
    </source>
</evidence>
<dbReference type="GO" id="GO:0005524">
    <property type="term" value="F:ATP binding"/>
    <property type="evidence" value="ECO:0007669"/>
    <property type="project" value="UniProtKB-KW"/>
</dbReference>
<feature type="domain" description="NB-ARC" evidence="7">
    <location>
        <begin position="181"/>
        <end position="349"/>
    </location>
</feature>
<dbReference type="RefSeq" id="XP_010922142.1">
    <property type="nucleotide sequence ID" value="XM_010923840.3"/>
</dbReference>